<keyword evidence="10" id="KW-1185">Reference proteome</keyword>
<protein>
    <recommendedName>
        <fullName evidence="8">WRKY domain-containing protein</fullName>
    </recommendedName>
</protein>
<comment type="caution">
    <text evidence="9">The sequence shown here is derived from an EMBL/GenBank/DDBJ whole genome shotgun (WGS) entry which is preliminary data.</text>
</comment>
<feature type="region of interest" description="Disordered" evidence="7">
    <location>
        <begin position="1"/>
        <end position="133"/>
    </location>
</feature>
<dbReference type="SUPFAM" id="SSF118290">
    <property type="entry name" value="WRKY DNA-binding domain"/>
    <property type="match status" value="1"/>
</dbReference>
<evidence type="ECO:0000313" key="10">
    <source>
        <dbReference type="Proteomes" id="UP000604825"/>
    </source>
</evidence>
<reference evidence="9" key="1">
    <citation type="submission" date="2020-10" db="EMBL/GenBank/DDBJ databases">
        <authorList>
            <person name="Han B."/>
            <person name="Lu T."/>
            <person name="Zhao Q."/>
            <person name="Huang X."/>
            <person name="Zhao Y."/>
        </authorList>
    </citation>
    <scope>NUCLEOTIDE SEQUENCE</scope>
</reference>
<dbReference type="GO" id="GO:0043565">
    <property type="term" value="F:sequence-specific DNA binding"/>
    <property type="evidence" value="ECO:0007669"/>
    <property type="project" value="InterPro"/>
</dbReference>
<dbReference type="GO" id="GO:0005634">
    <property type="term" value="C:nucleus"/>
    <property type="evidence" value="ECO:0007669"/>
    <property type="project" value="UniProtKB-SubCell"/>
</dbReference>
<feature type="compositionally biased region" description="Basic and acidic residues" evidence="7">
    <location>
        <begin position="15"/>
        <end position="66"/>
    </location>
</feature>
<evidence type="ECO:0000256" key="2">
    <source>
        <dbReference type="ARBA" id="ARBA00023015"/>
    </source>
</evidence>
<dbReference type="PROSITE" id="PS50811">
    <property type="entry name" value="WRKY"/>
    <property type="match status" value="1"/>
</dbReference>
<feature type="domain" description="WRKY" evidence="8">
    <location>
        <begin position="319"/>
        <end position="385"/>
    </location>
</feature>
<dbReference type="PANTHER" id="PTHR31429">
    <property type="entry name" value="WRKY TRANSCRIPTION FACTOR 36-RELATED"/>
    <property type="match status" value="1"/>
</dbReference>
<dbReference type="InterPro" id="IPR036576">
    <property type="entry name" value="WRKY_dom_sf"/>
</dbReference>
<dbReference type="OrthoDB" id="779182at2759"/>
<dbReference type="AlphaFoldDB" id="A0A811PJ28"/>
<keyword evidence="5" id="KW-0539">Nucleus</keyword>
<evidence type="ECO:0000313" key="9">
    <source>
        <dbReference type="EMBL" id="CAD6242193.1"/>
    </source>
</evidence>
<organism evidence="9 10">
    <name type="scientific">Miscanthus lutarioriparius</name>
    <dbReference type="NCBI Taxonomy" id="422564"/>
    <lineage>
        <taxon>Eukaryota</taxon>
        <taxon>Viridiplantae</taxon>
        <taxon>Streptophyta</taxon>
        <taxon>Embryophyta</taxon>
        <taxon>Tracheophyta</taxon>
        <taxon>Spermatophyta</taxon>
        <taxon>Magnoliopsida</taxon>
        <taxon>Liliopsida</taxon>
        <taxon>Poales</taxon>
        <taxon>Poaceae</taxon>
        <taxon>PACMAD clade</taxon>
        <taxon>Panicoideae</taxon>
        <taxon>Andropogonodae</taxon>
        <taxon>Andropogoneae</taxon>
        <taxon>Saccharinae</taxon>
        <taxon>Miscanthus</taxon>
    </lineage>
</organism>
<dbReference type="PANTHER" id="PTHR31429:SF54">
    <property type="entry name" value="WRKY TRANSCRIPTION FACTOR 9-RELATED"/>
    <property type="match status" value="1"/>
</dbReference>
<name>A0A811PJ28_9POAL</name>
<comment type="subcellular location">
    <subcellularLocation>
        <location evidence="1">Nucleus</location>
    </subcellularLocation>
</comment>
<feature type="coiled-coil region" evidence="6">
    <location>
        <begin position="133"/>
        <end position="167"/>
    </location>
</feature>
<dbReference type="InterPro" id="IPR044810">
    <property type="entry name" value="WRKY_plant"/>
</dbReference>
<feature type="region of interest" description="Disordered" evidence="7">
    <location>
        <begin position="484"/>
        <end position="504"/>
    </location>
</feature>
<evidence type="ECO:0000256" key="5">
    <source>
        <dbReference type="ARBA" id="ARBA00023242"/>
    </source>
</evidence>
<evidence type="ECO:0000256" key="7">
    <source>
        <dbReference type="SAM" id="MobiDB-lite"/>
    </source>
</evidence>
<dbReference type="FunFam" id="2.20.25.80:FF:000002">
    <property type="entry name" value="probable WRKY transcription factor 31"/>
    <property type="match status" value="1"/>
</dbReference>
<evidence type="ECO:0000259" key="8">
    <source>
        <dbReference type="PROSITE" id="PS50811"/>
    </source>
</evidence>
<dbReference type="SMART" id="SM00774">
    <property type="entry name" value="WRKY"/>
    <property type="match status" value="1"/>
</dbReference>
<sequence>MSSKKKRAAIDLSLEAERSDEDHSGGGRGKGDRRRDKDDGEVDKKEERFKEQGEAPKEETGEEKVVVEVVVDQGGDGTKEIKYRTQEGEEMEDDKQLAADAHGDGENDGGETRAQDKNVVEAAGNGDGDDSYSTMVQDEVSAMQEEMEKMKEENRMLRRAVDRTVRDYHELQKKVEACYQQQQADEPKEPEVFLSLGATAAGIGGGFPEPKRKERQAARRPSVGSDDTDDDAKEDLGLSLSLRASSSYEDEKLEARHAHDLEGASMVGADGKAKGYALLESSKLGAPAAAGGDLAAAGITSQSVNPANRKTRVSVRVRCQGPTMNDGCQWRKYGQKVAKGNPCPRAYYRCTVAPGCPVRKQVQRCLEDMSILVTTYEGTHNHPLPVGATAMASTTSAAATFMLLSSTSSSSFSEAGGGSAAPPYLSPPYLLNPTSHHSAASPLLSAPPSSMPSAPGAATGVQHLNMFGHSSSMLAQQAPHFSSKYPWSSDPSQGIGGGGLPAGSKRPFWSTGGDEKMTATLPDNVGAVMADPSKFSVAIAAAINSYMGKDGQVVGGKDGESSSSKTSNKWGVVESLPPP</sequence>
<feature type="region of interest" description="Disordered" evidence="7">
    <location>
        <begin position="199"/>
        <end position="235"/>
    </location>
</feature>
<dbReference type="Proteomes" id="UP000604825">
    <property type="component" value="Unassembled WGS sequence"/>
</dbReference>
<evidence type="ECO:0000256" key="4">
    <source>
        <dbReference type="ARBA" id="ARBA00023163"/>
    </source>
</evidence>
<gene>
    <name evidence="9" type="ORF">NCGR_LOCUS27738</name>
</gene>
<proteinExistence type="predicted"/>
<keyword evidence="4" id="KW-0804">Transcription</keyword>
<evidence type="ECO:0000256" key="3">
    <source>
        <dbReference type="ARBA" id="ARBA00023125"/>
    </source>
</evidence>
<feature type="compositionally biased region" description="Basic and acidic residues" evidence="7">
    <location>
        <begin position="77"/>
        <end position="87"/>
    </location>
</feature>
<keyword evidence="6" id="KW-0175">Coiled coil</keyword>
<feature type="compositionally biased region" description="Basic and acidic residues" evidence="7">
    <location>
        <begin position="94"/>
        <end position="119"/>
    </location>
</feature>
<keyword evidence="2" id="KW-0805">Transcription regulation</keyword>
<evidence type="ECO:0000256" key="6">
    <source>
        <dbReference type="SAM" id="Coils"/>
    </source>
</evidence>
<feature type="region of interest" description="Disordered" evidence="7">
    <location>
        <begin position="550"/>
        <end position="579"/>
    </location>
</feature>
<keyword evidence="3" id="KW-0238">DNA-binding</keyword>
<dbReference type="InterPro" id="IPR003657">
    <property type="entry name" value="WRKY_dom"/>
</dbReference>
<evidence type="ECO:0000256" key="1">
    <source>
        <dbReference type="ARBA" id="ARBA00004123"/>
    </source>
</evidence>
<dbReference type="GO" id="GO:0003700">
    <property type="term" value="F:DNA-binding transcription factor activity"/>
    <property type="evidence" value="ECO:0007669"/>
    <property type="project" value="InterPro"/>
</dbReference>
<dbReference type="EMBL" id="CAJGYO010000007">
    <property type="protein sequence ID" value="CAD6242193.1"/>
    <property type="molecule type" value="Genomic_DNA"/>
</dbReference>
<dbReference type="Pfam" id="PF03106">
    <property type="entry name" value="WRKY"/>
    <property type="match status" value="1"/>
</dbReference>
<dbReference type="Gene3D" id="2.20.25.80">
    <property type="entry name" value="WRKY domain"/>
    <property type="match status" value="1"/>
</dbReference>
<accession>A0A811PJ28</accession>